<organism evidence="3 4">
    <name type="scientific">Nonomuraea insulae</name>
    <dbReference type="NCBI Taxonomy" id="1616787"/>
    <lineage>
        <taxon>Bacteria</taxon>
        <taxon>Bacillati</taxon>
        <taxon>Actinomycetota</taxon>
        <taxon>Actinomycetes</taxon>
        <taxon>Streptosporangiales</taxon>
        <taxon>Streptosporangiaceae</taxon>
        <taxon>Nonomuraea</taxon>
    </lineage>
</organism>
<dbReference type="InterPro" id="IPR004378">
    <property type="entry name" value="F420H2_quin_Rdtase"/>
</dbReference>
<dbReference type="EMBL" id="JBHSPA010000023">
    <property type="protein sequence ID" value="MFC5826179.1"/>
    <property type="molecule type" value="Genomic_DNA"/>
</dbReference>
<comment type="catalytic activity">
    <reaction evidence="2">
        <text>oxidized coenzyme F420-(gamma-L-Glu)(n) + a quinol + H(+) = reduced coenzyme F420-(gamma-L-Glu)(n) + a quinone</text>
        <dbReference type="Rhea" id="RHEA:39663"/>
        <dbReference type="Rhea" id="RHEA-COMP:12939"/>
        <dbReference type="Rhea" id="RHEA-COMP:14378"/>
        <dbReference type="ChEBI" id="CHEBI:15378"/>
        <dbReference type="ChEBI" id="CHEBI:24646"/>
        <dbReference type="ChEBI" id="CHEBI:132124"/>
        <dbReference type="ChEBI" id="CHEBI:133980"/>
        <dbReference type="ChEBI" id="CHEBI:139511"/>
    </reaction>
</comment>
<comment type="caution">
    <text evidence="3">The sequence shown here is derived from an EMBL/GenBank/DDBJ whole genome shotgun (WGS) entry which is preliminary data.</text>
</comment>
<accession>A0ABW1CKA7</accession>
<evidence type="ECO:0000256" key="1">
    <source>
        <dbReference type="ARBA" id="ARBA00008710"/>
    </source>
</evidence>
<dbReference type="RefSeq" id="WP_379515682.1">
    <property type="nucleotide sequence ID" value="NZ_JBHSPA010000023.1"/>
</dbReference>
<reference evidence="4" key="1">
    <citation type="journal article" date="2019" name="Int. J. Syst. Evol. Microbiol.">
        <title>The Global Catalogue of Microorganisms (GCM) 10K type strain sequencing project: providing services to taxonomists for standard genome sequencing and annotation.</title>
        <authorList>
            <consortium name="The Broad Institute Genomics Platform"/>
            <consortium name="The Broad Institute Genome Sequencing Center for Infectious Disease"/>
            <person name="Wu L."/>
            <person name="Ma J."/>
        </authorList>
    </citation>
    <scope>NUCLEOTIDE SEQUENCE [LARGE SCALE GENOMIC DNA]</scope>
    <source>
        <strain evidence="4">CCUG 53903</strain>
    </source>
</reference>
<dbReference type="PANTHER" id="PTHR39428">
    <property type="entry name" value="F420H(2)-DEPENDENT QUINONE REDUCTASE RV1261C"/>
    <property type="match status" value="1"/>
</dbReference>
<keyword evidence="4" id="KW-1185">Reference proteome</keyword>
<protein>
    <submittedName>
        <fullName evidence="3">Nitroreductase family deazaflavin-dependent oxidoreductase</fullName>
    </submittedName>
</protein>
<gene>
    <name evidence="3" type="ORF">ACFPZ3_20110</name>
</gene>
<dbReference type="Pfam" id="PF04075">
    <property type="entry name" value="F420H2_quin_red"/>
    <property type="match status" value="1"/>
</dbReference>
<comment type="similarity">
    <text evidence="1">Belongs to the F420H(2)-dependent quinone reductase family.</text>
</comment>
<proteinExistence type="inferred from homology"/>
<evidence type="ECO:0000256" key="2">
    <source>
        <dbReference type="ARBA" id="ARBA00049106"/>
    </source>
</evidence>
<evidence type="ECO:0000313" key="4">
    <source>
        <dbReference type="Proteomes" id="UP001596058"/>
    </source>
</evidence>
<evidence type="ECO:0000313" key="3">
    <source>
        <dbReference type="EMBL" id="MFC5826179.1"/>
    </source>
</evidence>
<name>A0ABW1CKA7_9ACTN</name>
<dbReference type="PANTHER" id="PTHR39428:SF1">
    <property type="entry name" value="F420H(2)-DEPENDENT QUINONE REDUCTASE RV1261C"/>
    <property type="match status" value="1"/>
</dbReference>
<dbReference type="SUPFAM" id="SSF50475">
    <property type="entry name" value="FMN-binding split barrel"/>
    <property type="match status" value="1"/>
</dbReference>
<dbReference type="Gene3D" id="2.30.110.10">
    <property type="entry name" value="Electron Transport, Fmn-binding Protein, Chain A"/>
    <property type="match status" value="1"/>
</dbReference>
<dbReference type="Proteomes" id="UP001596058">
    <property type="component" value="Unassembled WGS sequence"/>
</dbReference>
<dbReference type="NCBIfam" id="TIGR00026">
    <property type="entry name" value="hi_GC_TIGR00026"/>
    <property type="match status" value="1"/>
</dbReference>
<sequence>MSDPSTTTANEVKATGGNIWNDQIIAEFRANGGYVRWSSEEEFAAGRPIPPRVPGFDERGMPLILVHNIGAKTGRARINPLFYQPVGDGWAVFGTHGGSPHHPVWYHNLMANPQVAVEVGTETVPAVARLAEGAERERLWAKEIALVPKFAEFEAAAGRQIPVVVLERVQGHASGSQPLPGK</sequence>
<dbReference type="InterPro" id="IPR012349">
    <property type="entry name" value="Split_barrel_FMN-bd"/>
</dbReference>